<dbReference type="InterPro" id="IPR009057">
    <property type="entry name" value="Homeodomain-like_sf"/>
</dbReference>
<dbReference type="InterPro" id="IPR018062">
    <property type="entry name" value="HTH_AraC-typ_CS"/>
</dbReference>
<dbReference type="GO" id="GO:0003700">
    <property type="term" value="F:DNA-binding transcription factor activity"/>
    <property type="evidence" value="ECO:0007669"/>
    <property type="project" value="InterPro"/>
</dbReference>
<gene>
    <name evidence="6" type="ORF">CLPU_8c00890</name>
</gene>
<dbReference type="AlphaFoldDB" id="A0A0L0W9W5"/>
<dbReference type="Gene3D" id="1.10.10.60">
    <property type="entry name" value="Homeodomain-like"/>
    <property type="match status" value="2"/>
</dbReference>
<dbReference type="SUPFAM" id="SSF46689">
    <property type="entry name" value="Homeodomain-like"/>
    <property type="match status" value="2"/>
</dbReference>
<evidence type="ECO:0000313" key="6">
    <source>
        <dbReference type="EMBL" id="KNF08324.1"/>
    </source>
</evidence>
<keyword evidence="2" id="KW-0238">DNA-binding</keyword>
<dbReference type="InterPro" id="IPR050204">
    <property type="entry name" value="AraC_XylS_family_regulators"/>
</dbReference>
<dbReference type="Proteomes" id="UP000037267">
    <property type="component" value="Unassembled WGS sequence"/>
</dbReference>
<dbReference type="PRINTS" id="PR00032">
    <property type="entry name" value="HTHARAC"/>
</dbReference>
<evidence type="ECO:0000256" key="4">
    <source>
        <dbReference type="ARBA" id="ARBA00023163"/>
    </source>
</evidence>
<keyword evidence="1" id="KW-0805">Transcription regulation</keyword>
<dbReference type="GO" id="GO:0043565">
    <property type="term" value="F:sequence-specific DNA binding"/>
    <property type="evidence" value="ECO:0007669"/>
    <property type="project" value="InterPro"/>
</dbReference>
<protein>
    <submittedName>
        <fullName evidence="6">Transcriptional regulator, AraC family</fullName>
    </submittedName>
</protein>
<dbReference type="PANTHER" id="PTHR46796">
    <property type="entry name" value="HTH-TYPE TRANSCRIPTIONAL ACTIVATOR RHAS-RELATED"/>
    <property type="match status" value="1"/>
</dbReference>
<dbReference type="RefSeq" id="WP_050355423.1">
    <property type="nucleotide sequence ID" value="NZ_LGSS01000008.1"/>
</dbReference>
<dbReference type="InterPro" id="IPR018060">
    <property type="entry name" value="HTH_AraC"/>
</dbReference>
<sequence>MREVEYYRDRNFPVFEIKSCDEMIHSSKQHAHQELSVGIVYRGSSVVYCERIKRKVESNNAVFIDSGVMHDCNPTNINEWKFKMLYLKRDWFESIMSMRHKGFTMNIKKMDDNDVSLINNMIHDLQSNCSEIEKETILISILDYLFKIEDYFSYKFYKDGHDIDASYKIKKFIDNNFTEKISLENLSEYSGFSKYHIIRLFRQNFNTTPHEYQILLRINYAKEELKKGKNISEITQSTGFFDQSHFTKKFKQYFGITPLKYLLSTN</sequence>
<dbReference type="Pfam" id="PF12833">
    <property type="entry name" value="HTH_18"/>
    <property type="match status" value="1"/>
</dbReference>
<dbReference type="PROSITE" id="PS00041">
    <property type="entry name" value="HTH_ARAC_FAMILY_1"/>
    <property type="match status" value="1"/>
</dbReference>
<keyword evidence="4" id="KW-0804">Transcription</keyword>
<feature type="domain" description="HTH araC/xylS-type" evidence="5">
    <location>
        <begin position="167"/>
        <end position="264"/>
    </location>
</feature>
<dbReference type="InterPro" id="IPR037923">
    <property type="entry name" value="HTH-like"/>
</dbReference>
<dbReference type="PROSITE" id="PS01124">
    <property type="entry name" value="HTH_ARAC_FAMILY_2"/>
    <property type="match status" value="1"/>
</dbReference>
<reference evidence="7" key="1">
    <citation type="submission" date="2015-07" db="EMBL/GenBank/DDBJ databases">
        <title>Draft genome sequence of the purine-degrading Gottschalkia purinilyticum DSM 1384 (formerly Clostridium purinilyticum).</title>
        <authorList>
            <person name="Poehlein A."/>
            <person name="Schiel-Bengelsdorf B."/>
            <person name="Bengelsdorf F.R."/>
            <person name="Daniel R."/>
            <person name="Duerre P."/>
        </authorList>
    </citation>
    <scope>NUCLEOTIDE SEQUENCE [LARGE SCALE GENOMIC DNA]</scope>
    <source>
        <strain evidence="7">DSM 1384</strain>
    </source>
</reference>
<dbReference type="PANTHER" id="PTHR46796:SF2">
    <property type="entry name" value="TRANSCRIPTIONAL REGULATORY PROTEIN"/>
    <property type="match status" value="1"/>
</dbReference>
<name>A0A0L0W9W5_GOTPU</name>
<organism evidence="6 7">
    <name type="scientific">Gottschalkia purinilytica</name>
    <name type="common">Clostridium purinilyticum</name>
    <dbReference type="NCBI Taxonomy" id="1503"/>
    <lineage>
        <taxon>Bacteria</taxon>
        <taxon>Bacillati</taxon>
        <taxon>Bacillota</taxon>
        <taxon>Tissierellia</taxon>
        <taxon>Tissierellales</taxon>
        <taxon>Gottschalkiaceae</taxon>
        <taxon>Gottschalkia</taxon>
    </lineage>
</organism>
<keyword evidence="3" id="KW-0010">Activator</keyword>
<dbReference type="Pfam" id="PF02311">
    <property type="entry name" value="AraC_binding"/>
    <property type="match status" value="1"/>
</dbReference>
<dbReference type="OrthoDB" id="183331at2"/>
<comment type="caution">
    <text evidence="6">The sequence shown here is derived from an EMBL/GenBank/DDBJ whole genome shotgun (WGS) entry which is preliminary data.</text>
</comment>
<evidence type="ECO:0000256" key="1">
    <source>
        <dbReference type="ARBA" id="ARBA00023015"/>
    </source>
</evidence>
<dbReference type="STRING" id="1503.CLPU_8c00890"/>
<dbReference type="SMART" id="SM00342">
    <property type="entry name" value="HTH_ARAC"/>
    <property type="match status" value="1"/>
</dbReference>
<accession>A0A0L0W9W5</accession>
<evidence type="ECO:0000256" key="3">
    <source>
        <dbReference type="ARBA" id="ARBA00023159"/>
    </source>
</evidence>
<dbReference type="InterPro" id="IPR003313">
    <property type="entry name" value="AraC-bd"/>
</dbReference>
<dbReference type="SUPFAM" id="SSF51215">
    <property type="entry name" value="Regulatory protein AraC"/>
    <property type="match status" value="1"/>
</dbReference>
<dbReference type="EMBL" id="LGSS01000008">
    <property type="protein sequence ID" value="KNF08324.1"/>
    <property type="molecule type" value="Genomic_DNA"/>
</dbReference>
<keyword evidence="7" id="KW-1185">Reference proteome</keyword>
<evidence type="ECO:0000313" key="7">
    <source>
        <dbReference type="Proteomes" id="UP000037267"/>
    </source>
</evidence>
<dbReference type="InterPro" id="IPR020449">
    <property type="entry name" value="Tscrpt_reg_AraC-type_HTH"/>
</dbReference>
<evidence type="ECO:0000259" key="5">
    <source>
        <dbReference type="PROSITE" id="PS01124"/>
    </source>
</evidence>
<proteinExistence type="predicted"/>
<evidence type="ECO:0000256" key="2">
    <source>
        <dbReference type="ARBA" id="ARBA00023125"/>
    </source>
</evidence>